<protein>
    <submittedName>
        <fullName evidence="1">Uncharacterized protein</fullName>
    </submittedName>
</protein>
<reference evidence="1 2" key="1">
    <citation type="journal article" date="2014" name="PLoS ONE">
        <title>Global Analysis of Gene Expression Profiles in Physic Nut (Jatropha curcas L.) Seedlings Exposed to Salt Stress.</title>
        <authorList>
            <person name="Zhang L."/>
            <person name="Zhang C."/>
            <person name="Wu P."/>
            <person name="Chen Y."/>
            <person name="Li M."/>
            <person name="Jiang H."/>
            <person name="Wu G."/>
        </authorList>
    </citation>
    <scope>NUCLEOTIDE SEQUENCE [LARGE SCALE GENOMIC DNA]</scope>
    <source>
        <strain evidence="2">cv. GZQX0401</strain>
        <tissue evidence="1">Young leaves</tissue>
    </source>
</reference>
<dbReference type="EMBL" id="KK914229">
    <property type="protein sequence ID" value="KDP45556.1"/>
    <property type="molecule type" value="Genomic_DNA"/>
</dbReference>
<proteinExistence type="predicted"/>
<accession>A0A067LAQ7</accession>
<keyword evidence="2" id="KW-1185">Reference proteome</keyword>
<name>A0A067LAQ7_JATCU</name>
<gene>
    <name evidence="1" type="ORF">JCGZ_18181</name>
</gene>
<sequence>MICITSERGCTTGSLARTGGGPPSDFRARHLYGICTDLAPDHVPPPMEFDPFTEAEELDRGQGVIPVKQKCDKCVRRGSEPRALDTTVIIGTPEHGPGALFSFMLDRTGQLAQGILETHLVSPYRMSPPDCTHCLLMTTMRCANRMNARLKLEEARLSDEHISLTWCLLLVGAEGFDVPAFRAEGYDVAGV</sequence>
<dbReference type="AlphaFoldDB" id="A0A067LAQ7"/>
<evidence type="ECO:0000313" key="2">
    <source>
        <dbReference type="Proteomes" id="UP000027138"/>
    </source>
</evidence>
<evidence type="ECO:0000313" key="1">
    <source>
        <dbReference type="EMBL" id="KDP45556.1"/>
    </source>
</evidence>
<organism evidence="1 2">
    <name type="scientific">Jatropha curcas</name>
    <name type="common">Barbados nut</name>
    <dbReference type="NCBI Taxonomy" id="180498"/>
    <lineage>
        <taxon>Eukaryota</taxon>
        <taxon>Viridiplantae</taxon>
        <taxon>Streptophyta</taxon>
        <taxon>Embryophyta</taxon>
        <taxon>Tracheophyta</taxon>
        <taxon>Spermatophyta</taxon>
        <taxon>Magnoliopsida</taxon>
        <taxon>eudicotyledons</taxon>
        <taxon>Gunneridae</taxon>
        <taxon>Pentapetalae</taxon>
        <taxon>rosids</taxon>
        <taxon>fabids</taxon>
        <taxon>Malpighiales</taxon>
        <taxon>Euphorbiaceae</taxon>
        <taxon>Crotonoideae</taxon>
        <taxon>Jatropheae</taxon>
        <taxon>Jatropha</taxon>
    </lineage>
</organism>
<dbReference type="Proteomes" id="UP000027138">
    <property type="component" value="Unassembled WGS sequence"/>
</dbReference>